<dbReference type="Pfam" id="PF13302">
    <property type="entry name" value="Acetyltransf_3"/>
    <property type="match status" value="1"/>
</dbReference>
<comment type="caution">
    <text evidence="2">The sequence shown here is derived from an EMBL/GenBank/DDBJ whole genome shotgun (WGS) entry which is preliminary data.</text>
</comment>
<dbReference type="InterPro" id="IPR016181">
    <property type="entry name" value="Acyl_CoA_acyltransferase"/>
</dbReference>
<name>A0ABS2L8R0_9MICO</name>
<organism evidence="2 3">
    <name type="scientific">Subtercola frigoramans</name>
    <dbReference type="NCBI Taxonomy" id="120298"/>
    <lineage>
        <taxon>Bacteria</taxon>
        <taxon>Bacillati</taxon>
        <taxon>Actinomycetota</taxon>
        <taxon>Actinomycetes</taxon>
        <taxon>Micrococcales</taxon>
        <taxon>Microbacteriaceae</taxon>
        <taxon>Subtercola</taxon>
    </lineage>
</organism>
<dbReference type="InterPro" id="IPR000182">
    <property type="entry name" value="GNAT_dom"/>
</dbReference>
<evidence type="ECO:0000259" key="1">
    <source>
        <dbReference type="Pfam" id="PF13302"/>
    </source>
</evidence>
<evidence type="ECO:0000313" key="2">
    <source>
        <dbReference type="EMBL" id="MBM7473409.1"/>
    </source>
</evidence>
<dbReference type="InterPro" id="IPR051908">
    <property type="entry name" value="Ribosomal_N-acetyltransferase"/>
</dbReference>
<dbReference type="EMBL" id="JAFBBU010000001">
    <property type="protein sequence ID" value="MBM7473409.1"/>
    <property type="molecule type" value="Genomic_DNA"/>
</dbReference>
<dbReference type="Proteomes" id="UP000776164">
    <property type="component" value="Unassembled WGS sequence"/>
</dbReference>
<dbReference type="PANTHER" id="PTHR43441">
    <property type="entry name" value="RIBOSOMAL-PROTEIN-SERINE ACETYLTRANSFERASE"/>
    <property type="match status" value="1"/>
</dbReference>
<evidence type="ECO:0000313" key="3">
    <source>
        <dbReference type="Proteomes" id="UP000776164"/>
    </source>
</evidence>
<proteinExistence type="predicted"/>
<keyword evidence="3" id="KW-1185">Reference proteome</keyword>
<sequence length="110" mass="11738">MTDPDPFFTMYVIRRISDHHAVGGFGFFGPPATTGRVEFGYGLVPSARGEGLATEAVILALNNARIHGAAVAAADTDQDNGASQRGLLKSGLIEVARRDSLIFYERDLTA</sequence>
<feature type="domain" description="N-acetyltransferase" evidence="1">
    <location>
        <begin position="9"/>
        <end position="92"/>
    </location>
</feature>
<reference evidence="2 3" key="1">
    <citation type="submission" date="2021-01" db="EMBL/GenBank/DDBJ databases">
        <title>Sequencing the genomes of 1000 actinobacteria strains.</title>
        <authorList>
            <person name="Klenk H.-P."/>
        </authorList>
    </citation>
    <scope>NUCLEOTIDE SEQUENCE [LARGE SCALE GENOMIC DNA]</scope>
    <source>
        <strain evidence="2 3">DSM 13057</strain>
    </source>
</reference>
<dbReference type="PANTHER" id="PTHR43441:SF6">
    <property type="entry name" value="N-ACETYLTRANSFERASE DOMAIN-CONTAINING PROTEIN"/>
    <property type="match status" value="1"/>
</dbReference>
<gene>
    <name evidence="2" type="ORF">JOE66_003043</name>
</gene>
<accession>A0ABS2L8R0</accession>
<protein>
    <submittedName>
        <fullName evidence="2">RimJ/RimL family protein N-acetyltransferase</fullName>
    </submittedName>
</protein>
<dbReference type="SUPFAM" id="SSF55729">
    <property type="entry name" value="Acyl-CoA N-acyltransferases (Nat)"/>
    <property type="match status" value="1"/>
</dbReference>
<dbReference type="Gene3D" id="3.40.630.30">
    <property type="match status" value="1"/>
</dbReference>